<dbReference type="Pfam" id="PF00440">
    <property type="entry name" value="TetR_N"/>
    <property type="match status" value="1"/>
</dbReference>
<proteinExistence type="predicted"/>
<dbReference type="SUPFAM" id="SSF48498">
    <property type="entry name" value="Tetracyclin repressor-like, C-terminal domain"/>
    <property type="match status" value="1"/>
</dbReference>
<dbReference type="RefSeq" id="WP_152586609.1">
    <property type="nucleotide sequence ID" value="NZ_CP045423.1"/>
</dbReference>
<dbReference type="Gene3D" id="1.10.10.60">
    <property type="entry name" value="Homeodomain-like"/>
    <property type="match status" value="1"/>
</dbReference>
<dbReference type="Proteomes" id="UP000325614">
    <property type="component" value="Chromosome"/>
</dbReference>
<evidence type="ECO:0000259" key="6">
    <source>
        <dbReference type="Pfam" id="PF16925"/>
    </source>
</evidence>
<feature type="domain" description="Tetracyclin repressor-like C-terminal" evidence="6">
    <location>
        <begin position="107"/>
        <end position="195"/>
    </location>
</feature>
<dbReference type="SUPFAM" id="SSF46689">
    <property type="entry name" value="Homeodomain-like"/>
    <property type="match status" value="1"/>
</dbReference>
<dbReference type="InterPro" id="IPR001647">
    <property type="entry name" value="HTH_TetR"/>
</dbReference>
<dbReference type="InterPro" id="IPR036271">
    <property type="entry name" value="Tet_transcr_reg_TetR-rel_C_sf"/>
</dbReference>
<evidence type="ECO:0000256" key="1">
    <source>
        <dbReference type="ARBA" id="ARBA00023015"/>
    </source>
</evidence>
<feature type="compositionally biased region" description="Basic and acidic residues" evidence="4">
    <location>
        <begin position="1"/>
        <end position="10"/>
    </location>
</feature>
<evidence type="ECO:0000256" key="4">
    <source>
        <dbReference type="SAM" id="MobiDB-lite"/>
    </source>
</evidence>
<evidence type="ECO:0000313" key="8">
    <source>
        <dbReference type="Proteomes" id="UP000325614"/>
    </source>
</evidence>
<keyword evidence="3" id="KW-0804">Transcription</keyword>
<feature type="region of interest" description="Disordered" evidence="4">
    <location>
        <begin position="1"/>
        <end position="21"/>
    </location>
</feature>
<name>A0A5P9JX12_9HYPH</name>
<sequence length="208" mass="22662">MVQKSEEGARRGRGRPRAYDPDTALRQAREAFWVAGYSGTSLDDIAAATGMNRPSLYAAFGDKHSLYLHALNLYWTEGLAAMRRALSDERPLAEELMEVYDRSLAIYFSGEGPPRGCFAIGTATTEAVQDAEIRARFAEGLKVLDRAFEDRIRLAQEGGEIPRGADAAALAAVASSTLHTLAIRARMGTPREELRELARKSVAVICGS</sequence>
<dbReference type="InterPro" id="IPR011075">
    <property type="entry name" value="TetR_C"/>
</dbReference>
<dbReference type="KEGG" id="mico:GDR74_12495"/>
<dbReference type="PANTHER" id="PTHR47506">
    <property type="entry name" value="TRANSCRIPTIONAL REGULATORY PROTEIN"/>
    <property type="match status" value="1"/>
</dbReference>
<accession>A0A5P9JX12</accession>
<organism evidence="7 8">
    <name type="scientific">Microvirga thermotolerans</name>
    <dbReference type="NCBI Taxonomy" id="2651334"/>
    <lineage>
        <taxon>Bacteria</taxon>
        <taxon>Pseudomonadati</taxon>
        <taxon>Pseudomonadota</taxon>
        <taxon>Alphaproteobacteria</taxon>
        <taxon>Hyphomicrobiales</taxon>
        <taxon>Methylobacteriaceae</taxon>
        <taxon>Microvirga</taxon>
    </lineage>
</organism>
<dbReference type="InterPro" id="IPR009057">
    <property type="entry name" value="Homeodomain-like_sf"/>
</dbReference>
<dbReference type="GO" id="GO:0003677">
    <property type="term" value="F:DNA binding"/>
    <property type="evidence" value="ECO:0007669"/>
    <property type="project" value="UniProtKB-KW"/>
</dbReference>
<keyword evidence="1" id="KW-0805">Transcription regulation</keyword>
<evidence type="ECO:0000256" key="3">
    <source>
        <dbReference type="ARBA" id="ARBA00023163"/>
    </source>
</evidence>
<protein>
    <submittedName>
        <fullName evidence="7">TetR family transcriptional regulator</fullName>
    </submittedName>
</protein>
<dbReference type="Gene3D" id="1.10.357.10">
    <property type="entry name" value="Tetracycline Repressor, domain 2"/>
    <property type="match status" value="1"/>
</dbReference>
<feature type="domain" description="HTH tetR-type" evidence="5">
    <location>
        <begin position="25"/>
        <end position="68"/>
    </location>
</feature>
<evidence type="ECO:0000313" key="7">
    <source>
        <dbReference type="EMBL" id="QFU16973.1"/>
    </source>
</evidence>
<keyword evidence="2" id="KW-0238">DNA-binding</keyword>
<gene>
    <name evidence="7" type="ORF">GDR74_12495</name>
</gene>
<dbReference type="PANTHER" id="PTHR47506:SF1">
    <property type="entry name" value="HTH-TYPE TRANSCRIPTIONAL REGULATOR YJDC"/>
    <property type="match status" value="1"/>
</dbReference>
<dbReference type="AlphaFoldDB" id="A0A5P9JX12"/>
<dbReference type="Pfam" id="PF16925">
    <property type="entry name" value="TetR_C_13"/>
    <property type="match status" value="1"/>
</dbReference>
<dbReference type="EMBL" id="CP045423">
    <property type="protein sequence ID" value="QFU16973.1"/>
    <property type="molecule type" value="Genomic_DNA"/>
</dbReference>
<reference evidence="7 8" key="1">
    <citation type="submission" date="2019-10" db="EMBL/GenBank/DDBJ databases">
        <title>Isolation, Identification of Microvirga thermotolerans HR1, a novel thermophilic bacterium and Comparative Genomics of the genus Microvirga.</title>
        <authorList>
            <person name="Li J."/>
            <person name="Zhang W."/>
            <person name="Lin M."/>
            <person name="Wang J."/>
        </authorList>
    </citation>
    <scope>NUCLEOTIDE SEQUENCE [LARGE SCALE GENOMIC DNA]</scope>
    <source>
        <strain evidence="7 8">HR1</strain>
    </source>
</reference>
<evidence type="ECO:0000259" key="5">
    <source>
        <dbReference type="Pfam" id="PF00440"/>
    </source>
</evidence>
<keyword evidence="8" id="KW-1185">Reference proteome</keyword>
<evidence type="ECO:0000256" key="2">
    <source>
        <dbReference type="ARBA" id="ARBA00023125"/>
    </source>
</evidence>